<dbReference type="AlphaFoldDB" id="A0A558R8C0"/>
<dbReference type="InterPro" id="IPR007167">
    <property type="entry name" value="Fe-transptr_FeoA-like"/>
</dbReference>
<name>A0A558R8C0_9SPHN</name>
<dbReference type="PANTHER" id="PTHR42954:SF2">
    <property type="entry name" value="FE(2+) TRANSPORT PROTEIN A"/>
    <property type="match status" value="1"/>
</dbReference>
<keyword evidence="4" id="KW-1185">Reference proteome</keyword>
<evidence type="ECO:0000313" key="3">
    <source>
        <dbReference type="EMBL" id="TVV75651.1"/>
    </source>
</evidence>
<reference evidence="3 4" key="1">
    <citation type="submission" date="2019-07" db="EMBL/GenBank/DDBJ databases">
        <title>Sphingomonas solaris sp. nov., isolated from a solar panel from Boston, Massachusetts.</title>
        <authorList>
            <person name="Tanner K."/>
            <person name="Pascual J."/>
            <person name="Mancuso C."/>
            <person name="Pereto J."/>
            <person name="Khalil A."/>
            <person name="Vilanova C."/>
        </authorList>
    </citation>
    <scope>NUCLEOTIDE SEQUENCE [LARGE SCALE GENOMIC DNA]</scope>
    <source>
        <strain evidence="3 4">R4DWN</strain>
    </source>
</reference>
<dbReference type="OrthoDB" id="7173531at2"/>
<dbReference type="PANTHER" id="PTHR42954">
    <property type="entry name" value="FE(2+) TRANSPORT PROTEIN A"/>
    <property type="match status" value="1"/>
</dbReference>
<dbReference type="InterPro" id="IPR038157">
    <property type="entry name" value="FeoA_core_dom"/>
</dbReference>
<evidence type="ECO:0000259" key="2">
    <source>
        <dbReference type="SMART" id="SM00899"/>
    </source>
</evidence>
<gene>
    <name evidence="3" type="ORF">FOY91_06555</name>
</gene>
<dbReference type="EMBL" id="VNIM01000018">
    <property type="protein sequence ID" value="TVV75651.1"/>
    <property type="molecule type" value="Genomic_DNA"/>
</dbReference>
<dbReference type="Pfam" id="PF04023">
    <property type="entry name" value="FeoA"/>
    <property type="match status" value="1"/>
</dbReference>
<proteinExistence type="predicted"/>
<dbReference type="InterPro" id="IPR052713">
    <property type="entry name" value="FeoA"/>
</dbReference>
<dbReference type="Gene3D" id="2.30.30.90">
    <property type="match status" value="1"/>
</dbReference>
<accession>A0A558R8C0</accession>
<evidence type="ECO:0000256" key="1">
    <source>
        <dbReference type="ARBA" id="ARBA00023004"/>
    </source>
</evidence>
<feature type="domain" description="Ferrous iron transporter FeoA-like" evidence="2">
    <location>
        <begin position="1"/>
        <end position="77"/>
    </location>
</feature>
<dbReference type="RefSeq" id="WP_145149324.1">
    <property type="nucleotide sequence ID" value="NZ_VNIM01000018.1"/>
</dbReference>
<dbReference type="SMART" id="SM00899">
    <property type="entry name" value="FeoA"/>
    <property type="match status" value="1"/>
</dbReference>
<dbReference type="InterPro" id="IPR008988">
    <property type="entry name" value="Transcriptional_repressor_C"/>
</dbReference>
<sequence length="81" mass="8888">MRLDELPLRRTATVSTVDWETLRPAEARRLRELGFDAGVTIEALHVGPIGRDPIACRVGRMTIALRRTMAAAIHVDVAALA</sequence>
<keyword evidence="1" id="KW-0408">Iron</keyword>
<evidence type="ECO:0000313" key="4">
    <source>
        <dbReference type="Proteomes" id="UP000318681"/>
    </source>
</evidence>
<organism evidence="3 4">
    <name type="scientific">Alterirhizorhabdus solaris</name>
    <dbReference type="NCBI Taxonomy" id="2529389"/>
    <lineage>
        <taxon>Bacteria</taxon>
        <taxon>Pseudomonadati</taxon>
        <taxon>Pseudomonadota</taxon>
        <taxon>Alphaproteobacteria</taxon>
        <taxon>Sphingomonadales</taxon>
        <taxon>Rhizorhabdaceae</taxon>
        <taxon>Alterirhizorhabdus</taxon>
    </lineage>
</organism>
<dbReference type="SUPFAM" id="SSF50037">
    <property type="entry name" value="C-terminal domain of transcriptional repressors"/>
    <property type="match status" value="1"/>
</dbReference>
<dbReference type="Proteomes" id="UP000318681">
    <property type="component" value="Unassembled WGS sequence"/>
</dbReference>
<dbReference type="GO" id="GO:0046914">
    <property type="term" value="F:transition metal ion binding"/>
    <property type="evidence" value="ECO:0007669"/>
    <property type="project" value="InterPro"/>
</dbReference>
<protein>
    <submittedName>
        <fullName evidence="3">Ferrous iron transport protein A</fullName>
    </submittedName>
</protein>
<comment type="caution">
    <text evidence="3">The sequence shown here is derived from an EMBL/GenBank/DDBJ whole genome shotgun (WGS) entry which is preliminary data.</text>
</comment>